<accession>Q76YU6</accession>
<organism evidence="1 2">
    <name type="scientific">Aeromonas phage Aeh1</name>
    <dbReference type="NCBI Taxonomy" id="2880362"/>
    <lineage>
        <taxon>Viruses</taxon>
        <taxon>Duplodnaviria</taxon>
        <taxon>Heunggongvirae</taxon>
        <taxon>Uroviricota</taxon>
        <taxon>Caudoviricetes</taxon>
        <taxon>Pantevenvirales</taxon>
        <taxon>Straboviridae</taxon>
        <taxon>Cinqassovirus</taxon>
        <taxon>Cinqassovirus aeh1</taxon>
    </lineage>
</organism>
<evidence type="ECO:0000313" key="1">
    <source>
        <dbReference type="EMBL" id="AAQ17800.1"/>
    </source>
</evidence>
<protein>
    <submittedName>
        <fullName evidence="1">Uncharacterized protein</fullName>
    </submittedName>
</protein>
<dbReference type="OrthoDB" id="28653at10239"/>
<dbReference type="RefSeq" id="NP_944023.1">
    <property type="nucleotide sequence ID" value="NC_005260.1"/>
</dbReference>
<dbReference type="Proteomes" id="UP000002555">
    <property type="component" value="Segment"/>
</dbReference>
<dbReference type="KEGG" id="vg:2657928"/>
<gene>
    <name evidence="1" type="ORF">Aeh1ORF135c</name>
</gene>
<reference evidence="1 2" key="1">
    <citation type="journal article" date="2001" name="J. Bacteriol.">
        <title>Phylogeny of the major head and tail genes of the wide-ranging T4-type bacteriophages.</title>
        <authorList>
            <person name="Tetart F."/>
            <person name="Desplats C."/>
            <person name="Kutateladze M."/>
            <person name="Monod C."/>
            <person name="Ackermann H.W."/>
            <person name="Krisch H.M."/>
        </authorList>
    </citation>
    <scope>NUCLEOTIDE SEQUENCE</scope>
</reference>
<keyword evidence="2" id="KW-1185">Reference proteome</keyword>
<proteinExistence type="predicted"/>
<dbReference type="EMBL" id="AY266303">
    <property type="protein sequence ID" value="AAQ17800.1"/>
    <property type="molecule type" value="Genomic_DNA"/>
</dbReference>
<evidence type="ECO:0000313" key="2">
    <source>
        <dbReference type="Proteomes" id="UP000002555"/>
    </source>
</evidence>
<name>Q76YU6_9CAUD</name>
<sequence>MKSYETRHYITHPVLRNRLLYLLNVLNNYYPRSKKIAESQEFADFKSDTYWLFDKLCPELSCIDNEDFVESFNRERHARGHFQIYVKIIPRID</sequence>